<dbReference type="GO" id="GO:0005634">
    <property type="term" value="C:nucleus"/>
    <property type="evidence" value="ECO:0007669"/>
    <property type="project" value="TreeGrafter"/>
</dbReference>
<gene>
    <name evidence="2" type="ORF">B0T17DRAFT_499153</name>
</gene>
<feature type="compositionally biased region" description="Basic and acidic residues" evidence="1">
    <location>
        <begin position="172"/>
        <end position="183"/>
    </location>
</feature>
<keyword evidence="3" id="KW-1185">Reference proteome</keyword>
<dbReference type="PANTHER" id="PTHR31531">
    <property type="entry name" value="E3 UBIQUITIN-PROTEIN LIGASE E3D FAMILY MEMBER"/>
    <property type="match status" value="1"/>
</dbReference>
<dbReference type="InterPro" id="IPR019193">
    <property type="entry name" value="UBQ-conj_enz_E2-bd_prot"/>
</dbReference>
<dbReference type="GO" id="GO:0043161">
    <property type="term" value="P:proteasome-mediated ubiquitin-dependent protein catabolic process"/>
    <property type="evidence" value="ECO:0007669"/>
    <property type="project" value="TreeGrafter"/>
</dbReference>
<protein>
    <submittedName>
        <fullName evidence="2">Ubiquitin-conjugating enzyme E2-binding protein</fullName>
    </submittedName>
</protein>
<comment type="caution">
    <text evidence="2">The sequence shown here is derived from an EMBL/GenBank/DDBJ whole genome shotgun (WGS) entry which is preliminary data.</text>
</comment>
<dbReference type="Pfam" id="PF09814">
    <property type="entry name" value="HECT_2"/>
    <property type="match status" value="1"/>
</dbReference>
<reference evidence="2" key="1">
    <citation type="submission" date="2023-06" db="EMBL/GenBank/DDBJ databases">
        <title>Genome-scale phylogeny and comparative genomics of the fungal order Sordariales.</title>
        <authorList>
            <consortium name="Lawrence Berkeley National Laboratory"/>
            <person name="Hensen N."/>
            <person name="Bonometti L."/>
            <person name="Westerberg I."/>
            <person name="Brannstrom I.O."/>
            <person name="Guillou S."/>
            <person name="Cros-Aarteil S."/>
            <person name="Calhoun S."/>
            <person name="Haridas S."/>
            <person name="Kuo A."/>
            <person name="Mondo S."/>
            <person name="Pangilinan J."/>
            <person name="Riley R."/>
            <person name="LaButti K."/>
            <person name="Andreopoulos B."/>
            <person name="Lipzen A."/>
            <person name="Chen C."/>
            <person name="Yanf M."/>
            <person name="Daum C."/>
            <person name="Ng V."/>
            <person name="Clum A."/>
            <person name="Steindorff A."/>
            <person name="Ohm R."/>
            <person name="Martin F."/>
            <person name="Silar P."/>
            <person name="Natvig D."/>
            <person name="Lalanne C."/>
            <person name="Gautier V."/>
            <person name="Ament-velasquez S.L."/>
            <person name="Kruys A."/>
            <person name="Hutchinson M.I."/>
            <person name="Powell A.J."/>
            <person name="Barry K."/>
            <person name="Miller A.N."/>
            <person name="Grigoriev I.V."/>
            <person name="Debuchy R."/>
            <person name="Gladieux P."/>
            <person name="Thoren M.H."/>
            <person name="Johannesson H."/>
        </authorList>
    </citation>
    <scope>NUCLEOTIDE SEQUENCE</scope>
    <source>
        <strain evidence="2">SMH3391-2</strain>
    </source>
</reference>
<accession>A0AA39TUN8</accession>
<dbReference type="PANTHER" id="PTHR31531:SF2">
    <property type="entry name" value="E3 UBIQUITIN-PROTEIN LIGASE E3D"/>
    <property type="match status" value="1"/>
</dbReference>
<dbReference type="AlphaFoldDB" id="A0AA39TUN8"/>
<dbReference type="GO" id="GO:0000209">
    <property type="term" value="P:protein polyubiquitination"/>
    <property type="evidence" value="ECO:0007669"/>
    <property type="project" value="TreeGrafter"/>
</dbReference>
<organism evidence="2 3">
    <name type="scientific">Bombardia bombarda</name>
    <dbReference type="NCBI Taxonomy" id="252184"/>
    <lineage>
        <taxon>Eukaryota</taxon>
        <taxon>Fungi</taxon>
        <taxon>Dikarya</taxon>
        <taxon>Ascomycota</taxon>
        <taxon>Pezizomycotina</taxon>
        <taxon>Sordariomycetes</taxon>
        <taxon>Sordariomycetidae</taxon>
        <taxon>Sordariales</taxon>
        <taxon>Lasiosphaeriaceae</taxon>
        <taxon>Bombardia</taxon>
    </lineage>
</organism>
<evidence type="ECO:0000313" key="3">
    <source>
        <dbReference type="Proteomes" id="UP001174934"/>
    </source>
</evidence>
<evidence type="ECO:0000256" key="1">
    <source>
        <dbReference type="SAM" id="MobiDB-lite"/>
    </source>
</evidence>
<dbReference type="GO" id="GO:0031624">
    <property type="term" value="F:ubiquitin conjugating enzyme binding"/>
    <property type="evidence" value="ECO:0007669"/>
    <property type="project" value="TreeGrafter"/>
</dbReference>
<dbReference type="GO" id="GO:0006513">
    <property type="term" value="P:protein monoubiquitination"/>
    <property type="evidence" value="ECO:0007669"/>
    <property type="project" value="TreeGrafter"/>
</dbReference>
<sequence length="414" mass="44653">MGPQSQSMIYAELLANIGRISLAVSLSSPCDASTRIAVTADGNDVELRHQAEVHKLRLPGKVALGGAVLPIHKLGVTALSWRLPLETSSSPLQQRGRDATESQAAPWSAIDLEAGSEISCRQCGTVIVNRDVIKVWKDLPSENWAEMMEFWHCHKPEDADDENHSHGHGTHHRSETNGGKADEQSLASRGYGASSTISAQESVGFVDLTTLLFAESDCASVMFSLSTPEQGSPSRQSLLEAHNQTRNLNVFCSSCHTQLGFFNHRTAAATLSKWQVSCKSASGASPGISECLAATLVSTISRSASSKSLITPITDGQADPSAGTTVIHIWVLNSNMVYSSTAAEHSTQAIKLFYRLISRDEADRMLETVTCDAQEISLPANALGEATRLLEKSNLLLPDGERLFEEWKVGLLTK</sequence>
<evidence type="ECO:0000313" key="2">
    <source>
        <dbReference type="EMBL" id="KAK0613022.1"/>
    </source>
</evidence>
<feature type="region of interest" description="Disordered" evidence="1">
    <location>
        <begin position="159"/>
        <end position="189"/>
    </location>
</feature>
<name>A0AA39TUN8_9PEZI</name>
<dbReference type="GO" id="GO:0061630">
    <property type="term" value="F:ubiquitin protein ligase activity"/>
    <property type="evidence" value="ECO:0007669"/>
    <property type="project" value="TreeGrafter"/>
</dbReference>
<dbReference type="EMBL" id="JAULSR010000008">
    <property type="protein sequence ID" value="KAK0613022.1"/>
    <property type="molecule type" value="Genomic_DNA"/>
</dbReference>
<dbReference type="Proteomes" id="UP001174934">
    <property type="component" value="Unassembled WGS sequence"/>
</dbReference>
<dbReference type="GO" id="GO:0051865">
    <property type="term" value="P:protein autoubiquitination"/>
    <property type="evidence" value="ECO:0007669"/>
    <property type="project" value="TreeGrafter"/>
</dbReference>
<dbReference type="GO" id="GO:0005829">
    <property type="term" value="C:cytosol"/>
    <property type="evidence" value="ECO:0007669"/>
    <property type="project" value="TreeGrafter"/>
</dbReference>
<dbReference type="GO" id="GO:0030332">
    <property type="term" value="F:cyclin binding"/>
    <property type="evidence" value="ECO:0007669"/>
    <property type="project" value="TreeGrafter"/>
</dbReference>
<dbReference type="GO" id="GO:0000151">
    <property type="term" value="C:ubiquitin ligase complex"/>
    <property type="evidence" value="ECO:0007669"/>
    <property type="project" value="TreeGrafter"/>
</dbReference>
<proteinExistence type="predicted"/>